<evidence type="ECO:0000313" key="3">
    <source>
        <dbReference type="Proteomes" id="UP000034504"/>
    </source>
</evidence>
<feature type="transmembrane region" description="Helical" evidence="1">
    <location>
        <begin position="61"/>
        <end position="79"/>
    </location>
</feature>
<organism evidence="2 3">
    <name type="scientific">candidate division WWE3 bacterium GW2011_GWC2_44_9</name>
    <dbReference type="NCBI Taxonomy" id="1619125"/>
    <lineage>
        <taxon>Bacteria</taxon>
        <taxon>Katanobacteria</taxon>
    </lineage>
</organism>
<evidence type="ECO:0000313" key="2">
    <source>
        <dbReference type="EMBL" id="KKT84419.1"/>
    </source>
</evidence>
<keyword evidence="1" id="KW-0812">Transmembrane</keyword>
<dbReference type="AlphaFoldDB" id="A0A0G1NJP5"/>
<dbReference type="EMBL" id="LCJU01000022">
    <property type="protein sequence ID" value="KKT84419.1"/>
    <property type="molecule type" value="Genomic_DNA"/>
</dbReference>
<name>A0A0G1NJP5_UNCKA</name>
<evidence type="ECO:0000256" key="1">
    <source>
        <dbReference type="SAM" id="Phobius"/>
    </source>
</evidence>
<gene>
    <name evidence="2" type="ORF">UW82_C0022G0006</name>
</gene>
<sequence length="139" mass="15272">MSITNLLIATLLITTLLALYVPLGRLPWKAAHNAVNRTYIALLFPAAVLGIVVLKHGLGELLYIILSLYILWIVVFGFLANRRYTYLLALLFLLAAPTLILIGLTETAEYLGVLCFICLTAGISKDILLDEIVDQGTND</sequence>
<keyword evidence="1" id="KW-1133">Transmembrane helix</keyword>
<keyword evidence="1" id="KW-0472">Membrane</keyword>
<comment type="caution">
    <text evidence="2">The sequence shown here is derived from an EMBL/GenBank/DDBJ whole genome shotgun (WGS) entry which is preliminary data.</text>
</comment>
<feature type="transmembrane region" description="Helical" evidence="1">
    <location>
        <begin position="86"/>
        <end position="104"/>
    </location>
</feature>
<feature type="transmembrane region" description="Helical" evidence="1">
    <location>
        <begin position="38"/>
        <end position="55"/>
    </location>
</feature>
<reference evidence="2 3" key="1">
    <citation type="journal article" date="2015" name="Nature">
        <title>rRNA introns, odd ribosomes, and small enigmatic genomes across a large radiation of phyla.</title>
        <authorList>
            <person name="Brown C.T."/>
            <person name="Hug L.A."/>
            <person name="Thomas B.C."/>
            <person name="Sharon I."/>
            <person name="Castelle C.J."/>
            <person name="Singh A."/>
            <person name="Wilkins M.J."/>
            <person name="Williams K.H."/>
            <person name="Banfield J.F."/>
        </authorList>
    </citation>
    <scope>NUCLEOTIDE SEQUENCE [LARGE SCALE GENOMIC DNA]</scope>
</reference>
<proteinExistence type="predicted"/>
<accession>A0A0G1NJP5</accession>
<dbReference type="Proteomes" id="UP000034504">
    <property type="component" value="Unassembled WGS sequence"/>
</dbReference>
<protein>
    <submittedName>
        <fullName evidence="2">Uncharacterized protein</fullName>
    </submittedName>
</protein>
<feature type="transmembrane region" description="Helical" evidence="1">
    <location>
        <begin position="6"/>
        <end position="26"/>
    </location>
</feature>